<gene>
    <name evidence="2" type="ORF">FLA105534_04693</name>
</gene>
<dbReference type="SUPFAM" id="SSF48371">
    <property type="entry name" value="ARM repeat"/>
    <property type="match status" value="1"/>
</dbReference>
<reference evidence="2 3" key="1">
    <citation type="submission" date="2020-02" db="EMBL/GenBank/DDBJ databases">
        <authorList>
            <person name="Criscuolo A."/>
        </authorList>
    </citation>
    <scope>NUCLEOTIDE SEQUENCE [LARGE SCALE GENOMIC DNA]</scope>
    <source>
        <strain evidence="2">CIP105534</strain>
    </source>
</reference>
<dbReference type="EMBL" id="CADCSU010000190">
    <property type="protein sequence ID" value="CAA9203513.1"/>
    <property type="molecule type" value="Genomic_DNA"/>
</dbReference>
<proteinExistence type="predicted"/>
<evidence type="ECO:0008006" key="4">
    <source>
        <dbReference type="Google" id="ProtNLM"/>
    </source>
</evidence>
<keyword evidence="1" id="KW-0472">Membrane</keyword>
<dbReference type="InterPro" id="IPR016024">
    <property type="entry name" value="ARM-type_fold"/>
</dbReference>
<protein>
    <recommendedName>
        <fullName evidence="4">HEAT repeat domain-containing protein</fullName>
    </recommendedName>
</protein>
<feature type="transmembrane region" description="Helical" evidence="1">
    <location>
        <begin position="12"/>
        <end position="29"/>
    </location>
</feature>
<sequence>MEHFIGYIKHYAIPLFVFTSLSLALALILKRIHYQYTLPYRHLIIRKSEIFLTEITLSKPDKNTLKYKIAKFKSEIPIHKTWCKNMLIEDMIRMKSNLKGKTAKNILLIYKQLDLNHYSASLIRDFRKYKKREGIYHFQALKYKPGISLLKKYLFHPDKIIRSNANIAYLVLSKGDWQAVNKLPVKVSIITTIKVMDVLHSEKIPIPPDIDVWIQSDNPTILKLAVMTMVFYNYRNKSAEIIKLLHHEEKELRIDAIIAIRDLYLFEAETELLSLLETETLEIQLEILEALSAIGSEKTIDFLTHQIKKEEIKDLKLQMVCCLNNIDPAGLNVLGTKDADTQKMINHIRKRQL</sequence>
<dbReference type="AlphaFoldDB" id="A0A6J4H195"/>
<organism evidence="2 3">
    <name type="scientific">Flavobacterium bizetiae</name>
    <dbReference type="NCBI Taxonomy" id="2704140"/>
    <lineage>
        <taxon>Bacteria</taxon>
        <taxon>Pseudomonadati</taxon>
        <taxon>Bacteroidota</taxon>
        <taxon>Flavobacteriia</taxon>
        <taxon>Flavobacteriales</taxon>
        <taxon>Flavobacteriaceae</taxon>
        <taxon>Flavobacterium</taxon>
    </lineage>
</organism>
<name>A0A6J4H195_9FLAO</name>
<dbReference type="Pfam" id="PF13646">
    <property type="entry name" value="HEAT_2"/>
    <property type="match status" value="1"/>
</dbReference>
<evidence type="ECO:0000256" key="1">
    <source>
        <dbReference type="SAM" id="Phobius"/>
    </source>
</evidence>
<dbReference type="RefSeq" id="WP_173973157.1">
    <property type="nucleotide sequence ID" value="NZ_CADCSU010000190.1"/>
</dbReference>
<keyword evidence="1" id="KW-1133">Transmembrane helix</keyword>
<keyword evidence="1" id="KW-0812">Transmembrane</keyword>
<evidence type="ECO:0000313" key="3">
    <source>
        <dbReference type="Proteomes" id="UP000479938"/>
    </source>
</evidence>
<dbReference type="InterPro" id="IPR011989">
    <property type="entry name" value="ARM-like"/>
</dbReference>
<keyword evidence="3" id="KW-1185">Reference proteome</keyword>
<dbReference type="Proteomes" id="UP000479938">
    <property type="component" value="Unassembled WGS sequence"/>
</dbReference>
<dbReference type="Gene3D" id="1.25.10.10">
    <property type="entry name" value="Leucine-rich Repeat Variant"/>
    <property type="match status" value="1"/>
</dbReference>
<evidence type="ECO:0000313" key="2">
    <source>
        <dbReference type="EMBL" id="CAA9203513.1"/>
    </source>
</evidence>
<accession>A0A6J4H195</accession>